<dbReference type="EMBL" id="JAFBDT010000029">
    <property type="protein sequence ID" value="MBM7562755.1"/>
    <property type="molecule type" value="Genomic_DNA"/>
</dbReference>
<name>A0ABS2MTP0_9FIRM</name>
<protein>
    <submittedName>
        <fullName evidence="5">DNA-binding FadR family transcriptional regulator</fullName>
    </submittedName>
</protein>
<dbReference type="Proteomes" id="UP000767854">
    <property type="component" value="Unassembled WGS sequence"/>
</dbReference>
<evidence type="ECO:0000259" key="4">
    <source>
        <dbReference type="PROSITE" id="PS50949"/>
    </source>
</evidence>
<dbReference type="InterPro" id="IPR008920">
    <property type="entry name" value="TF_FadR/GntR_C"/>
</dbReference>
<dbReference type="CDD" id="cd07377">
    <property type="entry name" value="WHTH_GntR"/>
    <property type="match status" value="1"/>
</dbReference>
<dbReference type="Gene3D" id="1.20.120.530">
    <property type="entry name" value="GntR ligand-binding domain-like"/>
    <property type="match status" value="1"/>
</dbReference>
<dbReference type="InterPro" id="IPR000524">
    <property type="entry name" value="Tscrpt_reg_HTH_GntR"/>
</dbReference>
<proteinExistence type="predicted"/>
<dbReference type="GO" id="GO:0003677">
    <property type="term" value="F:DNA binding"/>
    <property type="evidence" value="ECO:0007669"/>
    <property type="project" value="UniProtKB-KW"/>
</dbReference>
<reference evidence="5 6" key="1">
    <citation type="submission" date="2021-01" db="EMBL/GenBank/DDBJ databases">
        <title>Genomic Encyclopedia of Type Strains, Phase IV (KMG-IV): sequencing the most valuable type-strain genomes for metagenomic binning, comparative biology and taxonomic classification.</title>
        <authorList>
            <person name="Goeker M."/>
        </authorList>
    </citation>
    <scope>NUCLEOTIDE SEQUENCE [LARGE SCALE GENOMIC DNA]</scope>
    <source>
        <strain evidence="5 6">DSM 24436</strain>
    </source>
</reference>
<accession>A0ABS2MTP0</accession>
<comment type="caution">
    <text evidence="5">The sequence shown here is derived from an EMBL/GenBank/DDBJ whole genome shotgun (WGS) entry which is preliminary data.</text>
</comment>
<evidence type="ECO:0000313" key="6">
    <source>
        <dbReference type="Proteomes" id="UP000767854"/>
    </source>
</evidence>
<keyword evidence="1" id="KW-0805">Transcription regulation</keyword>
<dbReference type="Gene3D" id="1.10.10.10">
    <property type="entry name" value="Winged helix-like DNA-binding domain superfamily/Winged helix DNA-binding domain"/>
    <property type="match status" value="1"/>
</dbReference>
<dbReference type="PRINTS" id="PR00035">
    <property type="entry name" value="HTHGNTR"/>
</dbReference>
<dbReference type="Pfam" id="PF00392">
    <property type="entry name" value="GntR"/>
    <property type="match status" value="1"/>
</dbReference>
<organism evidence="5 6">
    <name type="scientific">Fusibacter tunisiensis</name>
    <dbReference type="NCBI Taxonomy" id="1008308"/>
    <lineage>
        <taxon>Bacteria</taxon>
        <taxon>Bacillati</taxon>
        <taxon>Bacillota</taxon>
        <taxon>Clostridia</taxon>
        <taxon>Eubacteriales</taxon>
        <taxon>Eubacteriales Family XII. Incertae Sedis</taxon>
        <taxon>Fusibacter</taxon>
    </lineage>
</organism>
<evidence type="ECO:0000256" key="3">
    <source>
        <dbReference type="ARBA" id="ARBA00023163"/>
    </source>
</evidence>
<dbReference type="InterPro" id="IPR036388">
    <property type="entry name" value="WH-like_DNA-bd_sf"/>
</dbReference>
<dbReference type="SUPFAM" id="SSF46785">
    <property type="entry name" value="Winged helix' DNA-binding domain"/>
    <property type="match status" value="1"/>
</dbReference>
<gene>
    <name evidence="5" type="ORF">JOC49_002316</name>
</gene>
<dbReference type="PROSITE" id="PS50949">
    <property type="entry name" value="HTH_GNTR"/>
    <property type="match status" value="1"/>
</dbReference>
<dbReference type="RefSeq" id="WP_204665182.1">
    <property type="nucleotide sequence ID" value="NZ_JAFBDT010000029.1"/>
</dbReference>
<dbReference type="PANTHER" id="PTHR43537:SF5">
    <property type="entry name" value="UXU OPERON TRANSCRIPTIONAL REGULATOR"/>
    <property type="match status" value="1"/>
</dbReference>
<evidence type="ECO:0000313" key="5">
    <source>
        <dbReference type="EMBL" id="MBM7562755.1"/>
    </source>
</evidence>
<dbReference type="InterPro" id="IPR036390">
    <property type="entry name" value="WH_DNA-bd_sf"/>
</dbReference>
<keyword evidence="2 5" id="KW-0238">DNA-binding</keyword>
<sequence>MRLLAEERVERVLIQAILAGDYTVGNYLPPERELAEEMNVSRPVVHKAMIRLEGKGLVQIIPRQGVRVMDYREFGKLELFEALYEMYKWKIDVSIHHSILTFVKDTLLHVLLENQHEFTKPYKQNMLFTENEDFFKWMHHYAMASENLIYAMLFNEFKKGIVNVSTFLLSETEVDYQKYRHRIDAAVQEREVEKIKEYVENLFEIIEVHWIRRCEDEAKSSR</sequence>
<evidence type="ECO:0000256" key="1">
    <source>
        <dbReference type="ARBA" id="ARBA00023015"/>
    </source>
</evidence>
<dbReference type="PANTHER" id="PTHR43537">
    <property type="entry name" value="TRANSCRIPTIONAL REGULATOR, GNTR FAMILY"/>
    <property type="match status" value="1"/>
</dbReference>
<feature type="domain" description="HTH gntR-type" evidence="4">
    <location>
        <begin position="3"/>
        <end position="71"/>
    </location>
</feature>
<evidence type="ECO:0000256" key="2">
    <source>
        <dbReference type="ARBA" id="ARBA00023125"/>
    </source>
</evidence>
<keyword evidence="6" id="KW-1185">Reference proteome</keyword>
<keyword evidence="3" id="KW-0804">Transcription</keyword>
<dbReference type="SMART" id="SM00345">
    <property type="entry name" value="HTH_GNTR"/>
    <property type="match status" value="1"/>
</dbReference>